<proteinExistence type="inferred from homology"/>
<accession>A0A9E7TGK3</accession>
<dbReference type="NCBIfam" id="NF011465">
    <property type="entry name" value="PRK14886.1-1"/>
    <property type="match status" value="1"/>
</dbReference>
<sequence length="284" mass="32337">MKYTILQAEVVISDEKDFLSSIRQISVENDVYITFFDADYIAGKEHIESAFLHGLRAFYEGDNISRTPDMEVLLYAAGTRQCSCAVKIGLKKGVKEYYILIFDFLESQKISDENLSENSGLELSCSRLNSGADTNKKDSKFKNENSDINSDKNLKLKEEKFLSDVPDFFLMDAMPDKIPFVQRYFQGYNNFLEQFAEVVASLEDISCKFLDINLLQNNISEKKRSDLFPSGNSEIKGNSDTMKSSEGKSVKDFFEITEKEILAAPEREIVDFVLERVALLEISK</sequence>
<dbReference type="SUPFAM" id="SSF143870">
    <property type="entry name" value="PF0523-like"/>
    <property type="match status" value="1"/>
</dbReference>
<evidence type="ECO:0000313" key="2">
    <source>
        <dbReference type="EMBL" id="UUX91302.1"/>
    </source>
</evidence>
<protein>
    <submittedName>
        <fullName evidence="2">Uncharacterized protein</fullName>
    </submittedName>
</protein>
<name>A0A9E7TGK3_9EURY</name>
<keyword evidence="3" id="KW-1185">Reference proteome</keyword>
<gene>
    <name evidence="2" type="ORF">L6E24_07895</name>
</gene>
<evidence type="ECO:0000313" key="3">
    <source>
        <dbReference type="Proteomes" id="UP001060368"/>
    </source>
</evidence>
<dbReference type="Pfam" id="PF08617">
    <property type="entry name" value="CGI-121"/>
    <property type="match status" value="1"/>
</dbReference>
<dbReference type="AlphaFoldDB" id="A0A9E7TGK3"/>
<dbReference type="InterPro" id="IPR013926">
    <property type="entry name" value="CGI121/TPRKB"/>
</dbReference>
<organism evidence="2 3">
    <name type="scientific">Methanoplanus endosymbiosus</name>
    <dbReference type="NCBI Taxonomy" id="33865"/>
    <lineage>
        <taxon>Archaea</taxon>
        <taxon>Methanobacteriati</taxon>
        <taxon>Methanobacteriota</taxon>
        <taxon>Stenosarchaea group</taxon>
        <taxon>Methanomicrobia</taxon>
        <taxon>Methanomicrobiales</taxon>
        <taxon>Methanomicrobiaceae</taxon>
        <taxon>Methanoplanus</taxon>
    </lineage>
</organism>
<reference evidence="2" key="1">
    <citation type="submission" date="2022-04" db="EMBL/GenBank/DDBJ databases">
        <title>Complete genome of Methanoplanus endosymbiosus DSM 3599.</title>
        <authorList>
            <person name="Chen S.-C."/>
            <person name="You Y.-T."/>
            <person name="Zhou Y.-Z."/>
            <person name="Lai M.-C."/>
        </authorList>
    </citation>
    <scope>NUCLEOTIDE SEQUENCE</scope>
    <source>
        <strain evidence="2">DSM 3599</strain>
    </source>
</reference>
<dbReference type="RefSeq" id="WP_257741456.1">
    <property type="nucleotide sequence ID" value="NZ_CP096115.1"/>
</dbReference>
<dbReference type="EMBL" id="CP096115">
    <property type="protein sequence ID" value="UUX91302.1"/>
    <property type="molecule type" value="Genomic_DNA"/>
</dbReference>
<dbReference type="InterPro" id="IPR036504">
    <property type="entry name" value="CGI121/TPRKB_sf"/>
</dbReference>
<dbReference type="Proteomes" id="UP001060368">
    <property type="component" value="Chromosome"/>
</dbReference>
<dbReference type="KEGG" id="mend:L6E24_07895"/>
<dbReference type="Gene3D" id="3.30.2380.10">
    <property type="entry name" value="CGI121/TPRKB"/>
    <property type="match status" value="1"/>
</dbReference>
<dbReference type="GeneID" id="74307614"/>
<evidence type="ECO:0000256" key="1">
    <source>
        <dbReference type="ARBA" id="ARBA00005546"/>
    </source>
</evidence>
<comment type="similarity">
    <text evidence="1">Belongs to the CGI121/TPRKB family.</text>
</comment>